<gene>
    <name evidence="2" type="ORF">NDU88_012851</name>
</gene>
<feature type="region of interest" description="Disordered" evidence="1">
    <location>
        <begin position="44"/>
        <end position="75"/>
    </location>
</feature>
<accession>A0AAV7R7A1</accession>
<evidence type="ECO:0000313" key="2">
    <source>
        <dbReference type="EMBL" id="KAJ1146585.1"/>
    </source>
</evidence>
<keyword evidence="3" id="KW-1185">Reference proteome</keyword>
<dbReference type="EMBL" id="JANPWB010000010">
    <property type="protein sequence ID" value="KAJ1146585.1"/>
    <property type="molecule type" value="Genomic_DNA"/>
</dbReference>
<proteinExistence type="predicted"/>
<evidence type="ECO:0000256" key="1">
    <source>
        <dbReference type="SAM" id="MobiDB-lite"/>
    </source>
</evidence>
<reference evidence="2" key="1">
    <citation type="journal article" date="2022" name="bioRxiv">
        <title>Sequencing and chromosome-scale assembly of the giantPleurodeles waltlgenome.</title>
        <authorList>
            <person name="Brown T."/>
            <person name="Elewa A."/>
            <person name="Iarovenko S."/>
            <person name="Subramanian E."/>
            <person name="Araus A.J."/>
            <person name="Petzold A."/>
            <person name="Susuki M."/>
            <person name="Suzuki K.-i.T."/>
            <person name="Hayashi T."/>
            <person name="Toyoda A."/>
            <person name="Oliveira C."/>
            <person name="Osipova E."/>
            <person name="Leigh N.D."/>
            <person name="Simon A."/>
            <person name="Yun M.H."/>
        </authorList>
    </citation>
    <scope>NUCLEOTIDE SEQUENCE</scope>
    <source>
        <strain evidence="2">20211129_DDA</strain>
        <tissue evidence="2">Liver</tissue>
    </source>
</reference>
<feature type="region of interest" description="Disordered" evidence="1">
    <location>
        <begin position="130"/>
        <end position="164"/>
    </location>
</feature>
<name>A0AAV7R7A1_PLEWA</name>
<dbReference type="Proteomes" id="UP001066276">
    <property type="component" value="Chromosome 6"/>
</dbReference>
<organism evidence="2 3">
    <name type="scientific">Pleurodeles waltl</name>
    <name type="common">Iberian ribbed newt</name>
    <dbReference type="NCBI Taxonomy" id="8319"/>
    <lineage>
        <taxon>Eukaryota</taxon>
        <taxon>Metazoa</taxon>
        <taxon>Chordata</taxon>
        <taxon>Craniata</taxon>
        <taxon>Vertebrata</taxon>
        <taxon>Euteleostomi</taxon>
        <taxon>Amphibia</taxon>
        <taxon>Batrachia</taxon>
        <taxon>Caudata</taxon>
        <taxon>Salamandroidea</taxon>
        <taxon>Salamandridae</taxon>
        <taxon>Pleurodelinae</taxon>
        <taxon>Pleurodeles</taxon>
    </lineage>
</organism>
<dbReference type="AlphaFoldDB" id="A0AAV7R7A1"/>
<feature type="compositionally biased region" description="Low complexity" evidence="1">
    <location>
        <begin position="130"/>
        <end position="143"/>
    </location>
</feature>
<comment type="caution">
    <text evidence="2">The sequence shown here is derived from an EMBL/GenBank/DDBJ whole genome shotgun (WGS) entry which is preliminary data.</text>
</comment>
<sequence>MQLSTSLISLDNIIFLDAFNLRWATKGNQLMDIVYSFLTHGERDAGDPRAGSALPRERSPETRLPAPCREGSGSEWRPTVALRRRGRCYLRTGIEAGGAVEEADRGPDSGSHPLTISDLSAEVRDGACSAQRRGAWSRGSGSRDLGPGSLRLATEVNARGGRAG</sequence>
<evidence type="ECO:0000313" key="3">
    <source>
        <dbReference type="Proteomes" id="UP001066276"/>
    </source>
</evidence>
<protein>
    <submittedName>
        <fullName evidence="2">Uncharacterized protein</fullName>
    </submittedName>
</protein>